<keyword evidence="3" id="KW-0472">Membrane</keyword>
<dbReference type="InterPro" id="IPR042565">
    <property type="entry name" value="T7SS_EssB_C"/>
</dbReference>
<dbReference type="Gene3D" id="1.25.40.680">
    <property type="entry name" value="Type VII secretion system EssB, C-terminal-like domain"/>
    <property type="match status" value="1"/>
</dbReference>
<dbReference type="Pfam" id="PF10140">
    <property type="entry name" value="YukC"/>
    <property type="match status" value="1"/>
</dbReference>
<feature type="compositionally biased region" description="Basic and acidic residues" evidence="2">
    <location>
        <begin position="410"/>
        <end position="434"/>
    </location>
</feature>
<evidence type="ECO:0008006" key="6">
    <source>
        <dbReference type="Google" id="ProtNLM"/>
    </source>
</evidence>
<keyword evidence="3" id="KW-1133">Transmembrane helix</keyword>
<dbReference type="InterPro" id="IPR018778">
    <property type="entry name" value="T7SS_EssB"/>
</dbReference>
<dbReference type="KEGG" id="bqy:MUS_3480"/>
<accession>I2C9M7</accession>
<organism evidence="4 5">
    <name type="scientific">Bacillus amyloliquefaciens (strain Y2)</name>
    <name type="common">Bacillus amyloliquefaciens subsp. plantarum (strain B9601-Y2)</name>
    <dbReference type="NCBI Taxonomy" id="1155777"/>
    <lineage>
        <taxon>Bacteria</taxon>
        <taxon>Bacillati</taxon>
        <taxon>Bacillota</taxon>
        <taxon>Bacilli</taxon>
        <taxon>Bacillales</taxon>
        <taxon>Bacillaceae</taxon>
        <taxon>Bacillus</taxon>
        <taxon>Bacillus amyloliquefaciens group</taxon>
    </lineage>
</organism>
<evidence type="ECO:0000313" key="5">
    <source>
        <dbReference type="Proteomes" id="UP000002878"/>
    </source>
</evidence>
<feature type="region of interest" description="Disordered" evidence="2">
    <location>
        <begin position="371"/>
        <end position="434"/>
    </location>
</feature>
<reference evidence="4 5" key="1">
    <citation type="journal article" date="2012" name="J. Biotechnol.">
        <title>Genome sequence of the plant growth promoting strain Bacillus amyloliquefaciens subsp. plantarum B9601-Y2 and expression of mersacidin and other secondary metabolites.</title>
        <authorList>
            <person name="He P."/>
            <person name="Hao K."/>
            <person name="Blom J."/>
            <person name="Ruckert C."/>
            <person name="Vater J."/>
            <person name="Mao Z."/>
            <person name="Wu Y."/>
            <person name="Hou M."/>
            <person name="He P."/>
            <person name="He Y."/>
            <person name="Borriss R."/>
        </authorList>
    </citation>
    <scope>NUCLEOTIDE SEQUENCE [LARGE SCALE GENOMIC DNA]</scope>
    <source>
        <strain evidence="4">Y2</strain>
    </source>
</reference>
<evidence type="ECO:0000256" key="2">
    <source>
        <dbReference type="SAM" id="MobiDB-lite"/>
    </source>
</evidence>
<dbReference type="AlphaFoldDB" id="I2C9M7"/>
<dbReference type="EMBL" id="CP003332">
    <property type="protein sequence ID" value="AFJ63351.1"/>
    <property type="molecule type" value="Genomic_DNA"/>
</dbReference>
<dbReference type="NCBIfam" id="TIGR03926">
    <property type="entry name" value="T7_EssB"/>
    <property type="match status" value="1"/>
</dbReference>
<dbReference type="Gene3D" id="1.10.510.10">
    <property type="entry name" value="Transferase(Phosphotransferase) domain 1"/>
    <property type="match status" value="1"/>
</dbReference>
<name>I2C9M7_BACAY</name>
<feature type="transmembrane region" description="Helical" evidence="3">
    <location>
        <begin position="226"/>
        <end position="249"/>
    </location>
</feature>
<comment type="similarity">
    <text evidence="1">Belongs to the EssB family.</text>
</comment>
<evidence type="ECO:0000313" key="4">
    <source>
        <dbReference type="EMBL" id="AFJ63351.1"/>
    </source>
</evidence>
<evidence type="ECO:0000256" key="1">
    <source>
        <dbReference type="ARBA" id="ARBA00010163"/>
    </source>
</evidence>
<feature type="compositionally biased region" description="Basic and acidic residues" evidence="2">
    <location>
        <begin position="371"/>
        <end position="400"/>
    </location>
</feature>
<proteinExistence type="inferred from homology"/>
<protein>
    <recommendedName>
        <fullName evidence="6">Type VII secretion protein EssB</fullName>
    </recommendedName>
</protein>
<dbReference type="Proteomes" id="UP000002878">
    <property type="component" value="Chromosome"/>
</dbReference>
<keyword evidence="3" id="KW-0812">Transmembrane</keyword>
<dbReference type="PATRIC" id="fig|1126211.3.peg.3308"/>
<dbReference type="HOGENOM" id="CLU_049737_1_1_9"/>
<gene>
    <name evidence="4" type="ORF">MUS_3480</name>
</gene>
<evidence type="ECO:0000256" key="3">
    <source>
        <dbReference type="SAM" id="Phobius"/>
    </source>
</evidence>
<sequence>MKGHGGMTGHNRSYLETELDAVREETESGFTFTFQREKIKLLDGLEANVIKDADPFFQKEVSVSEDEVTITIKPPSSYQAFRYIKGKDKKSRWQFAYRLVQAVKQHKLKRLNLIAAPENIVFDKALTPYFLHYGVKESLPPYEEDRERVLKELKACAALAADGAYTFDEYLKYKETLHFSPEVKSVLEAETIEELEETIQTAIDSLEERDKTYIKLPKKKWKIQRYAGLALAVLLVPTLLYSLYVLFFAQPKQEAITESNRYFLNQQYSKVIDTLAKYDAESLPESVQYELASSYVAVENLREEQRKNIGNLVTLQSDPKHFLYWIDIGRGENEEAIKIGRNLEYNPYIWLGLTKYKQQLLADDSMKDDEKQKELDAVESELAKAKKEAEEQHKEAKENGDTAEASAGQDESKQDKAKDNKENDKKDEKKDEKK</sequence>